<organism evidence="2 3">
    <name type="scientific">Rotaria sordida</name>
    <dbReference type="NCBI Taxonomy" id="392033"/>
    <lineage>
        <taxon>Eukaryota</taxon>
        <taxon>Metazoa</taxon>
        <taxon>Spiralia</taxon>
        <taxon>Gnathifera</taxon>
        <taxon>Rotifera</taxon>
        <taxon>Eurotatoria</taxon>
        <taxon>Bdelloidea</taxon>
        <taxon>Philodinida</taxon>
        <taxon>Philodinidae</taxon>
        <taxon>Rotaria</taxon>
    </lineage>
</organism>
<dbReference type="EMBL" id="CAJNOO010002719">
    <property type="protein sequence ID" value="CAF1291953.1"/>
    <property type="molecule type" value="Genomic_DNA"/>
</dbReference>
<reference evidence="2" key="1">
    <citation type="submission" date="2021-02" db="EMBL/GenBank/DDBJ databases">
        <authorList>
            <person name="Nowell W R."/>
        </authorList>
    </citation>
    <scope>NUCLEOTIDE SEQUENCE</scope>
</reference>
<feature type="coiled-coil region" evidence="1">
    <location>
        <begin position="238"/>
        <end position="265"/>
    </location>
</feature>
<keyword evidence="1" id="KW-0175">Coiled coil</keyword>
<accession>A0A815D3Z9</accession>
<proteinExistence type="predicted"/>
<dbReference type="AlphaFoldDB" id="A0A815D3Z9"/>
<gene>
    <name evidence="2" type="ORF">RFH988_LOCUS29264</name>
</gene>
<sequence>MSAAAVDLLQSTQNVTQRNINNMEATIKQKNDKFKNNLFIHVTHEARLKGLAREIHMIHDSHFKNTDYGEIRLVVGFRNNPNIEFELSRKRPLSSVLKDPLRKITIDPSVHFQKLSTTQELPKKTISNPMDMATSSNPTLLLPNYSKLSDSKFTQMLLTSMSNTINQDAIIELLNQKEILLFIREFTQLVNKFNYSKLQHEQWSYYYNLGMTEGIWNRRVSKKMAEANSMCYTYGRSKNLIKQRLAKYKRQCDKNQEAINQCMKQAPLIIDIQNITTMINDLINKDQYELRLELEKRKTMLRLDAEEHKLAQHFYLLTPRQTEINSAKVIWKAINEQQNIIHEIAIFKKWLQVHTQASSFSLQHIQLPNIYHMVTSLFFQAETSSADHIAQKTIARAEEIEQYYTNLVIIEKNKLQSTRSQHKNVQQLDEIINAILQRQNNMQQRRSYELQGKLINIFKQNAFTPVDLEHTMQHD</sequence>
<protein>
    <submittedName>
        <fullName evidence="2">Uncharacterized protein</fullName>
    </submittedName>
</protein>
<dbReference type="Proteomes" id="UP000663882">
    <property type="component" value="Unassembled WGS sequence"/>
</dbReference>
<dbReference type="OrthoDB" id="10026961at2759"/>
<name>A0A815D3Z9_9BILA</name>
<evidence type="ECO:0000313" key="3">
    <source>
        <dbReference type="Proteomes" id="UP000663882"/>
    </source>
</evidence>
<evidence type="ECO:0000256" key="1">
    <source>
        <dbReference type="SAM" id="Coils"/>
    </source>
</evidence>
<evidence type="ECO:0000313" key="2">
    <source>
        <dbReference type="EMBL" id="CAF1291953.1"/>
    </source>
</evidence>
<comment type="caution">
    <text evidence="2">The sequence shown here is derived from an EMBL/GenBank/DDBJ whole genome shotgun (WGS) entry which is preliminary data.</text>
</comment>